<dbReference type="EMBL" id="JBAKBA010000017">
    <property type="protein sequence ID" value="MEL0659277.1"/>
    <property type="molecule type" value="Genomic_DNA"/>
</dbReference>
<dbReference type="Proteomes" id="UP001366060">
    <property type="component" value="Unassembled WGS sequence"/>
</dbReference>
<organism evidence="2 3">
    <name type="scientific">Psychromonas arctica</name>
    <dbReference type="NCBI Taxonomy" id="168275"/>
    <lineage>
        <taxon>Bacteria</taxon>
        <taxon>Pseudomonadati</taxon>
        <taxon>Pseudomonadota</taxon>
        <taxon>Gammaproteobacteria</taxon>
        <taxon>Alteromonadales</taxon>
        <taxon>Psychromonadaceae</taxon>
        <taxon>Psychromonas</taxon>
    </lineage>
</organism>
<evidence type="ECO:0000313" key="2">
    <source>
        <dbReference type="EMBL" id="MEL0659277.1"/>
    </source>
</evidence>
<proteinExistence type="predicted"/>
<name>A0ABU9HBM0_9GAMM</name>
<protein>
    <submittedName>
        <fullName evidence="2">Uncharacterized protein</fullName>
    </submittedName>
</protein>
<keyword evidence="1" id="KW-0732">Signal</keyword>
<keyword evidence="3" id="KW-1185">Reference proteome</keyword>
<comment type="caution">
    <text evidence="2">The sequence shown here is derived from an EMBL/GenBank/DDBJ whole genome shotgun (WGS) entry which is preliminary data.</text>
</comment>
<evidence type="ECO:0000256" key="1">
    <source>
        <dbReference type="SAM" id="SignalP"/>
    </source>
</evidence>
<feature type="signal peptide" evidence="1">
    <location>
        <begin position="1"/>
        <end position="18"/>
    </location>
</feature>
<feature type="chain" id="PRO_5045491926" evidence="1">
    <location>
        <begin position="19"/>
        <end position="163"/>
    </location>
</feature>
<evidence type="ECO:0000313" key="3">
    <source>
        <dbReference type="Proteomes" id="UP001366060"/>
    </source>
</evidence>
<reference evidence="2 3" key="1">
    <citation type="submission" date="2024-02" db="EMBL/GenBank/DDBJ databases">
        <title>Bacteria isolated from the canopy kelp, Nereocystis luetkeana.</title>
        <authorList>
            <person name="Pfister C.A."/>
            <person name="Younker I.T."/>
            <person name="Light S.H."/>
        </authorList>
    </citation>
    <scope>NUCLEOTIDE SEQUENCE [LARGE SCALE GENOMIC DNA]</scope>
    <source>
        <strain evidence="2 3">TI.2.07</strain>
    </source>
</reference>
<dbReference type="RefSeq" id="WP_341627845.1">
    <property type="nucleotide sequence ID" value="NZ_JBAKBA010000017.1"/>
</dbReference>
<gene>
    <name evidence="2" type="ORF">V6255_09000</name>
</gene>
<accession>A0ABU9HBM0</accession>
<sequence>MKNLCVYLALLVSINVLAGQETSIVNIAKENNFNTCIPQLKIASDFIIGNKKHTTHAYWNTDKADQRMYSSLTSKGYSDGDSHVTIAAAQTISGKCDVFYVETYALPKACLVAREDTFQGFKYKGTMNDKTLLLENESGAVNIYLTPQGDSICLVSKREALYQ</sequence>